<dbReference type="GO" id="GO:0016020">
    <property type="term" value="C:membrane"/>
    <property type="evidence" value="ECO:0007669"/>
    <property type="project" value="UniProtKB-SubCell"/>
</dbReference>
<feature type="transmembrane region" description="Helical" evidence="5">
    <location>
        <begin position="116"/>
        <end position="135"/>
    </location>
</feature>
<evidence type="ECO:0000259" key="6">
    <source>
        <dbReference type="Pfam" id="PF07291"/>
    </source>
</evidence>
<feature type="transmembrane region" description="Helical" evidence="5">
    <location>
        <begin position="147"/>
        <end position="171"/>
    </location>
</feature>
<dbReference type="GO" id="GO:0030416">
    <property type="term" value="P:methylamine metabolic process"/>
    <property type="evidence" value="ECO:0007669"/>
    <property type="project" value="InterPro"/>
</dbReference>
<dbReference type="EMBL" id="CADCUS010000467">
    <property type="protein sequence ID" value="CAA9429585.1"/>
    <property type="molecule type" value="Genomic_DNA"/>
</dbReference>
<dbReference type="AlphaFoldDB" id="A0A6J4Q0U9"/>
<evidence type="ECO:0000256" key="3">
    <source>
        <dbReference type="ARBA" id="ARBA00022989"/>
    </source>
</evidence>
<keyword evidence="4 5" id="KW-0472">Membrane</keyword>
<name>A0A6J4Q0U9_9PSEU</name>
<protein>
    <recommendedName>
        <fullName evidence="6">Methylamine utilisation protein MauE domain-containing protein</fullName>
    </recommendedName>
</protein>
<dbReference type="InterPro" id="IPR009908">
    <property type="entry name" value="Methylamine_util_MauE"/>
</dbReference>
<evidence type="ECO:0000313" key="7">
    <source>
        <dbReference type="EMBL" id="CAA9429585.1"/>
    </source>
</evidence>
<evidence type="ECO:0000256" key="1">
    <source>
        <dbReference type="ARBA" id="ARBA00004141"/>
    </source>
</evidence>
<comment type="subcellular location">
    <subcellularLocation>
        <location evidence="1">Membrane</location>
        <topology evidence="1">Multi-pass membrane protein</topology>
    </subcellularLocation>
</comment>
<accession>A0A6J4Q0U9</accession>
<dbReference type="Pfam" id="PF07291">
    <property type="entry name" value="MauE"/>
    <property type="match status" value="1"/>
</dbReference>
<evidence type="ECO:0000256" key="2">
    <source>
        <dbReference type="ARBA" id="ARBA00022692"/>
    </source>
</evidence>
<keyword evidence="2 5" id="KW-0812">Transmembrane</keyword>
<organism evidence="7">
    <name type="scientific">uncultured Pseudonocardia sp</name>
    <dbReference type="NCBI Taxonomy" id="211455"/>
    <lineage>
        <taxon>Bacteria</taxon>
        <taxon>Bacillati</taxon>
        <taxon>Actinomycetota</taxon>
        <taxon>Actinomycetes</taxon>
        <taxon>Pseudonocardiales</taxon>
        <taxon>Pseudonocardiaceae</taxon>
        <taxon>Pseudonocardia</taxon>
        <taxon>environmental samples</taxon>
    </lineage>
</organism>
<evidence type="ECO:0000256" key="5">
    <source>
        <dbReference type="SAM" id="Phobius"/>
    </source>
</evidence>
<feature type="transmembrane region" description="Helical" evidence="5">
    <location>
        <begin position="43"/>
        <end position="63"/>
    </location>
</feature>
<evidence type="ECO:0000256" key="4">
    <source>
        <dbReference type="ARBA" id="ARBA00023136"/>
    </source>
</evidence>
<keyword evidence="3 5" id="KW-1133">Transmembrane helix</keyword>
<feature type="domain" description="Methylamine utilisation protein MauE" evidence="6">
    <location>
        <begin position="3"/>
        <end position="131"/>
    </location>
</feature>
<proteinExistence type="predicted"/>
<feature type="transmembrane region" description="Helical" evidence="5">
    <location>
        <begin position="70"/>
        <end position="90"/>
    </location>
</feature>
<sequence length="179" mass="17556">MAAAVAAALVAVVFGWSAATKLVDPAAFRRSLPVTLDVAPLRARRIAPLVVVAEVAVALAALAGVVSTPVALLGLLGGAGLLAVFTAALASMVRRGVTEPCRCFGAREAPPGRVDLVRNGVLVALCLGGVVAVLAGGPAAAAGPLAVAGGTVVGVVLALLVIHLGELVWLFGPLRPGVG</sequence>
<reference evidence="7" key="1">
    <citation type="submission" date="2020-02" db="EMBL/GenBank/DDBJ databases">
        <authorList>
            <person name="Meier V. D."/>
        </authorList>
    </citation>
    <scope>NUCLEOTIDE SEQUENCE</scope>
    <source>
        <strain evidence="7">AVDCRST_MAG66</strain>
    </source>
</reference>
<gene>
    <name evidence="7" type="ORF">AVDCRST_MAG66-3232</name>
</gene>